<dbReference type="AlphaFoldDB" id="A0AAD1M3F5"/>
<comment type="catalytic activity">
    <reaction evidence="5">
        <text>a (3S)-3-hydroxyacyl-CoA = a (2E)-enoyl-CoA + H2O</text>
        <dbReference type="Rhea" id="RHEA:16105"/>
        <dbReference type="ChEBI" id="CHEBI:15377"/>
        <dbReference type="ChEBI" id="CHEBI:57318"/>
        <dbReference type="ChEBI" id="CHEBI:58856"/>
        <dbReference type="EC" id="4.2.1.17"/>
    </reaction>
</comment>
<organism evidence="8 9">
    <name type="scientific">Mycobacterium xenopi</name>
    <dbReference type="NCBI Taxonomy" id="1789"/>
    <lineage>
        <taxon>Bacteria</taxon>
        <taxon>Bacillati</taxon>
        <taxon>Actinomycetota</taxon>
        <taxon>Actinomycetes</taxon>
        <taxon>Mycobacteriales</taxon>
        <taxon>Mycobacteriaceae</taxon>
        <taxon>Mycobacterium</taxon>
    </lineage>
</organism>
<dbReference type="SUPFAM" id="SSF52096">
    <property type="entry name" value="ClpP/crotonase"/>
    <property type="match status" value="1"/>
</dbReference>
<reference evidence="8 9" key="1">
    <citation type="submission" date="2019-12" db="EMBL/GenBank/DDBJ databases">
        <title>Complete genome sequence of Mycolicibacterium xenopi str. JCM15661T.</title>
        <authorList>
            <person name="Yoshida M."/>
            <person name="Fukano H."/>
            <person name="Asakura T."/>
            <person name="Hoshino Y."/>
        </authorList>
    </citation>
    <scope>NUCLEOTIDE SEQUENCE [LARGE SCALE GENOMIC DNA]</scope>
    <source>
        <strain evidence="8 9">JCM 15661T</strain>
    </source>
</reference>
<dbReference type="PROSITE" id="PS00166">
    <property type="entry name" value="ENOYL_COA_HYDRATASE"/>
    <property type="match status" value="1"/>
</dbReference>
<keyword evidence="3" id="KW-0276">Fatty acid metabolism</keyword>
<dbReference type="CDD" id="cd06558">
    <property type="entry name" value="crotonase-like"/>
    <property type="match status" value="1"/>
</dbReference>
<dbReference type="Pfam" id="PF00378">
    <property type="entry name" value="ECH_1"/>
    <property type="match status" value="1"/>
</dbReference>
<dbReference type="EMBL" id="AP022314">
    <property type="protein sequence ID" value="BBU24862.1"/>
    <property type="molecule type" value="Genomic_DNA"/>
</dbReference>
<evidence type="ECO:0000256" key="4">
    <source>
        <dbReference type="ARBA" id="ARBA00023098"/>
    </source>
</evidence>
<evidence type="ECO:0000256" key="6">
    <source>
        <dbReference type="ARBA" id="ARBA00023717"/>
    </source>
</evidence>
<dbReference type="Gene3D" id="1.10.12.10">
    <property type="entry name" value="Lyase 2-enoyl-coa Hydratase, Chain A, domain 2"/>
    <property type="match status" value="1"/>
</dbReference>
<dbReference type="Proteomes" id="UP000464624">
    <property type="component" value="Chromosome"/>
</dbReference>
<sequence length="294" mass="30920">MLVAEPCGLDSSPQTTGGYHRLVTRPRYRTERHSVVSEQANTQPVVLTEQRERILIITINRPEAKNAVNAAVSQGLADAMDRLDGDTGLSVAILTGAGGSFCAGMDLKAFARGENVVVKGRGMGFTERPPAKPVIAAVEGYALAGGTELALACDLIVASKESAFGIPEVKRGLVAGGGGLLRLPQRIPYGIAMELALTGDNLPAERAQALGLVNVLAEPGKALDEAIKLAEKITANGPLAVAATKRIIVESRGWSPDTMFAEQLKILMPVFASNDAKEGAVAFAEKRPPRWTGT</sequence>
<comment type="similarity">
    <text evidence="2 7">Belongs to the enoyl-CoA hydratase/isomerase family.</text>
</comment>
<dbReference type="InterPro" id="IPR001753">
    <property type="entry name" value="Enoyl-CoA_hydra/iso"/>
</dbReference>
<dbReference type="PANTHER" id="PTHR43802">
    <property type="entry name" value="ENOYL-COA HYDRATASE"/>
    <property type="match status" value="1"/>
</dbReference>
<dbReference type="GO" id="GO:0004300">
    <property type="term" value="F:enoyl-CoA hydratase activity"/>
    <property type="evidence" value="ECO:0007669"/>
    <property type="project" value="UniProtKB-EC"/>
</dbReference>
<evidence type="ECO:0000313" key="9">
    <source>
        <dbReference type="Proteomes" id="UP000464624"/>
    </source>
</evidence>
<evidence type="ECO:0000256" key="1">
    <source>
        <dbReference type="ARBA" id="ARBA00002994"/>
    </source>
</evidence>
<dbReference type="PANTHER" id="PTHR43802:SF1">
    <property type="entry name" value="IP11341P-RELATED"/>
    <property type="match status" value="1"/>
</dbReference>
<evidence type="ECO:0000256" key="3">
    <source>
        <dbReference type="ARBA" id="ARBA00022832"/>
    </source>
</evidence>
<dbReference type="KEGG" id="mxe:MYXE_46520"/>
<dbReference type="InterPro" id="IPR018376">
    <property type="entry name" value="Enoyl-CoA_hyd/isom_CS"/>
</dbReference>
<keyword evidence="4" id="KW-0443">Lipid metabolism</keyword>
<proteinExistence type="inferred from homology"/>
<evidence type="ECO:0000256" key="2">
    <source>
        <dbReference type="ARBA" id="ARBA00005254"/>
    </source>
</evidence>
<dbReference type="GO" id="GO:0006631">
    <property type="term" value="P:fatty acid metabolic process"/>
    <property type="evidence" value="ECO:0007669"/>
    <property type="project" value="UniProtKB-KW"/>
</dbReference>
<dbReference type="NCBIfam" id="NF006100">
    <property type="entry name" value="PRK08252.1"/>
    <property type="match status" value="1"/>
</dbReference>
<comment type="function">
    <text evidence="1">Could possibly oxidize fatty acids using specific components.</text>
</comment>
<comment type="catalytic activity">
    <reaction evidence="6">
        <text>a 4-saturated-(3S)-3-hydroxyacyl-CoA = a (3E)-enoyl-CoA + H2O</text>
        <dbReference type="Rhea" id="RHEA:20724"/>
        <dbReference type="ChEBI" id="CHEBI:15377"/>
        <dbReference type="ChEBI" id="CHEBI:58521"/>
        <dbReference type="ChEBI" id="CHEBI:137480"/>
        <dbReference type="EC" id="4.2.1.17"/>
    </reaction>
</comment>
<dbReference type="InterPro" id="IPR029045">
    <property type="entry name" value="ClpP/crotonase-like_dom_sf"/>
</dbReference>
<dbReference type="Gene3D" id="3.90.226.10">
    <property type="entry name" value="2-enoyl-CoA Hydratase, Chain A, domain 1"/>
    <property type="match status" value="1"/>
</dbReference>
<accession>A0AAD1M3F5</accession>
<gene>
    <name evidence="8" type="primary">echA1</name>
    <name evidence="8" type="ORF">MYXE_46520</name>
</gene>
<name>A0AAD1M3F5_MYCXE</name>
<dbReference type="InterPro" id="IPR014748">
    <property type="entry name" value="Enoyl-CoA_hydra_C"/>
</dbReference>
<evidence type="ECO:0000313" key="8">
    <source>
        <dbReference type="EMBL" id="BBU24862.1"/>
    </source>
</evidence>
<evidence type="ECO:0000256" key="7">
    <source>
        <dbReference type="RuleBase" id="RU003707"/>
    </source>
</evidence>
<evidence type="ECO:0000256" key="5">
    <source>
        <dbReference type="ARBA" id="ARBA00023709"/>
    </source>
</evidence>
<protein>
    <submittedName>
        <fullName evidence="8">Enoyl-CoA hydratase</fullName>
    </submittedName>
</protein>